<feature type="chain" id="PRO_5006039085" description="Pilus assembly protein CpaD" evidence="2">
    <location>
        <begin position="21"/>
        <end position="217"/>
    </location>
</feature>
<dbReference type="RefSeq" id="WP_054587543.1">
    <property type="nucleotide sequence ID" value="NZ_CP012700.1"/>
</dbReference>
<dbReference type="KEGG" id="smag:AN936_07255"/>
<reference evidence="3 4" key="1">
    <citation type="journal article" date="2015" name="Genome Announc.">
        <title>Complete Genome Sequence of Polypropylene Glycol- and Polyethylene Glycol-Degrading Sphingopyxis macrogoltabida Strain EY-1.</title>
        <authorList>
            <person name="Ohtsubo Y."/>
            <person name="Nagata Y."/>
            <person name="Numata M."/>
            <person name="Tsuchikane K."/>
            <person name="Hosoyama A."/>
            <person name="Yamazoe A."/>
            <person name="Tsuda M."/>
            <person name="Fujita N."/>
            <person name="Kawai F."/>
        </authorList>
    </citation>
    <scope>NUCLEOTIDE SEQUENCE [LARGE SCALE GENOMIC DNA]</scope>
    <source>
        <strain evidence="3 4">EY-1</strain>
    </source>
</reference>
<sequence>MKKIATWTVLALATSLAGCAGSAGSNTSLESVHQPVVRNAIYQFDVAASNGELPPSEQGRLQGWLDTMGARYGDRIAIEDPSAYGSSGAQAVIRSMVERRGLLMSSDVPVTTGAVPPGYLRVVITRASASVAGCPDWATKYSVNIKNATSSNYGCATNSNLASMVADPNDLIKGTSEERNDPAAATRAIKTYREKPQTGAGELRGQSTSNSNGGGSQ</sequence>
<organism evidence="3 4">
    <name type="scientific">Sphingopyxis macrogoltabida</name>
    <name type="common">Sphingomonas macrogoltabidus</name>
    <dbReference type="NCBI Taxonomy" id="33050"/>
    <lineage>
        <taxon>Bacteria</taxon>
        <taxon>Pseudomonadati</taxon>
        <taxon>Pseudomonadota</taxon>
        <taxon>Alphaproteobacteria</taxon>
        <taxon>Sphingomonadales</taxon>
        <taxon>Sphingomonadaceae</taxon>
        <taxon>Sphingopyxis</taxon>
    </lineage>
</organism>
<name>A0A0N9UVS5_SPHMC</name>
<dbReference type="InterPro" id="IPR019027">
    <property type="entry name" value="Pilus_biogenesis_CpaD-related"/>
</dbReference>
<dbReference type="EMBL" id="CP012700">
    <property type="protein sequence ID" value="ALH80168.1"/>
    <property type="molecule type" value="Genomic_DNA"/>
</dbReference>
<gene>
    <name evidence="3" type="ORF">AN936_07255</name>
</gene>
<evidence type="ECO:0000313" key="4">
    <source>
        <dbReference type="Proteomes" id="UP000058074"/>
    </source>
</evidence>
<protein>
    <recommendedName>
        <fullName evidence="5">Pilus assembly protein CpaD</fullName>
    </recommendedName>
</protein>
<feature type="region of interest" description="Disordered" evidence="1">
    <location>
        <begin position="192"/>
        <end position="217"/>
    </location>
</feature>
<dbReference type="AlphaFoldDB" id="A0A0N9UVS5"/>
<evidence type="ECO:0000256" key="2">
    <source>
        <dbReference type="SAM" id="SignalP"/>
    </source>
</evidence>
<feature type="signal peptide" evidence="2">
    <location>
        <begin position="1"/>
        <end position="20"/>
    </location>
</feature>
<proteinExistence type="predicted"/>
<evidence type="ECO:0000256" key="1">
    <source>
        <dbReference type="SAM" id="MobiDB-lite"/>
    </source>
</evidence>
<dbReference type="PROSITE" id="PS51257">
    <property type="entry name" value="PROKAR_LIPOPROTEIN"/>
    <property type="match status" value="1"/>
</dbReference>
<dbReference type="Proteomes" id="UP000058074">
    <property type="component" value="Chromosome"/>
</dbReference>
<dbReference type="Pfam" id="PF09476">
    <property type="entry name" value="Pilus_CpaD"/>
    <property type="match status" value="1"/>
</dbReference>
<evidence type="ECO:0008006" key="5">
    <source>
        <dbReference type="Google" id="ProtNLM"/>
    </source>
</evidence>
<keyword evidence="2" id="KW-0732">Signal</keyword>
<dbReference type="OrthoDB" id="9802674at2"/>
<evidence type="ECO:0000313" key="3">
    <source>
        <dbReference type="EMBL" id="ALH80168.1"/>
    </source>
</evidence>
<accession>A0A0N9UVS5</accession>
<dbReference type="PATRIC" id="fig|33050.5.peg.1512"/>